<dbReference type="SUPFAM" id="SSF142906">
    <property type="entry name" value="YjbR-like"/>
    <property type="match status" value="1"/>
</dbReference>
<evidence type="ECO:0000313" key="1">
    <source>
        <dbReference type="EMBL" id="ACQ79209.1"/>
    </source>
</evidence>
<accession>C5C023</accession>
<dbReference type="eggNOG" id="COG3801">
    <property type="taxonomic scope" value="Bacteria"/>
</dbReference>
<dbReference type="Proteomes" id="UP000007962">
    <property type="component" value="Chromosome"/>
</dbReference>
<keyword evidence="2" id="KW-1185">Reference proteome</keyword>
<protein>
    <submittedName>
        <fullName evidence="1">Phosphoribosylglycinamide formyltransferase</fullName>
    </submittedName>
</protein>
<evidence type="ECO:0000313" key="2">
    <source>
        <dbReference type="Proteomes" id="UP000007962"/>
    </source>
</evidence>
<organism evidence="1 2">
    <name type="scientific">Beutenbergia cavernae (strain ATCC BAA-8 / DSM 12333 / CCUG 43141 / JCM 11478 / NBRC 16432 / NCIMB 13614 / HKI 0122)</name>
    <dbReference type="NCBI Taxonomy" id="471853"/>
    <lineage>
        <taxon>Bacteria</taxon>
        <taxon>Bacillati</taxon>
        <taxon>Actinomycetota</taxon>
        <taxon>Actinomycetes</taxon>
        <taxon>Micrococcales</taxon>
        <taxon>Beutenbergiaceae</taxon>
        <taxon>Beutenbergia</taxon>
    </lineage>
</organism>
<sequence length="142" mass="15778">MPHPLMFDDDDPHLAVLRRLALAFPGTDERVSHGRPTFRTRVAFAVYGGPDRTSDGRVGVQRPHAVLVKVDETEQRALDDDPRFFVPAYYGPYGWRGIDLDAAEPDWREIAELVDASYREVSGPRLVGQLDAAGSPAAWFTG</sequence>
<reference evidence="1 2" key="1">
    <citation type="journal article" date="2009" name="Stand. Genomic Sci.">
        <title>Complete genome sequence of Beutenbergia cavernae type strain (HKI 0122).</title>
        <authorList>
            <person name="Land M."/>
            <person name="Pukall R."/>
            <person name="Abt B."/>
            <person name="Goker M."/>
            <person name="Rohde M."/>
            <person name="Glavina Del Rio T."/>
            <person name="Tice H."/>
            <person name="Copeland A."/>
            <person name="Cheng J.F."/>
            <person name="Lucas S."/>
            <person name="Chen F."/>
            <person name="Nolan M."/>
            <person name="Bruce D."/>
            <person name="Goodwin L."/>
            <person name="Pitluck S."/>
            <person name="Ivanova N."/>
            <person name="Mavromatis K."/>
            <person name="Ovchinnikova G."/>
            <person name="Pati A."/>
            <person name="Chen A."/>
            <person name="Palaniappan K."/>
            <person name="Hauser L."/>
            <person name="Chang Y.J."/>
            <person name="Jefferies C.C."/>
            <person name="Saunders E."/>
            <person name="Brettin T."/>
            <person name="Detter J.C."/>
            <person name="Han C."/>
            <person name="Chain P."/>
            <person name="Bristow J."/>
            <person name="Eisen J.A."/>
            <person name="Markowitz V."/>
            <person name="Hugenholtz P."/>
            <person name="Kyrpides N.C."/>
            <person name="Klenk H.P."/>
            <person name="Lapidus A."/>
        </authorList>
    </citation>
    <scope>NUCLEOTIDE SEQUENCE [LARGE SCALE GENOMIC DNA]</scope>
    <source>
        <strain evidence="2">ATCC BAA-8 / DSM 12333 / NBRC 16432</strain>
    </source>
</reference>
<dbReference type="AlphaFoldDB" id="C5C023"/>
<dbReference type="HOGENOM" id="CLU_138549_2_0_11"/>
<gene>
    <name evidence="1" type="ordered locus">Bcav_0948</name>
</gene>
<dbReference type="Pfam" id="PF04237">
    <property type="entry name" value="YjbR"/>
    <property type="match status" value="1"/>
</dbReference>
<dbReference type="InterPro" id="IPR058532">
    <property type="entry name" value="YjbR/MT2646/Rv2570-like"/>
</dbReference>
<proteinExistence type="predicted"/>
<dbReference type="STRING" id="471853.Bcav_0948"/>
<dbReference type="GO" id="GO:0016740">
    <property type="term" value="F:transferase activity"/>
    <property type="evidence" value="ECO:0007669"/>
    <property type="project" value="UniProtKB-KW"/>
</dbReference>
<dbReference type="Gene3D" id="3.90.1150.30">
    <property type="match status" value="1"/>
</dbReference>
<dbReference type="InterPro" id="IPR038056">
    <property type="entry name" value="YjbR-like_sf"/>
</dbReference>
<dbReference type="RefSeq" id="WP_012725989.1">
    <property type="nucleotide sequence ID" value="NC_012669.1"/>
</dbReference>
<name>C5C023_BEUC1</name>
<keyword evidence="1" id="KW-0808">Transferase</keyword>
<dbReference type="KEGG" id="bcv:Bcav_0948"/>
<dbReference type="EMBL" id="CP001618">
    <property type="protein sequence ID" value="ACQ79209.1"/>
    <property type="molecule type" value="Genomic_DNA"/>
</dbReference>
<dbReference type="OrthoDB" id="8479417at2"/>